<accession>F0YT10</accession>
<keyword evidence="1" id="KW-0175">Coiled coil</keyword>
<evidence type="ECO:0000313" key="3">
    <source>
        <dbReference type="Proteomes" id="UP000002729"/>
    </source>
</evidence>
<dbReference type="InParanoid" id="F0YT10"/>
<dbReference type="Proteomes" id="UP000002729">
    <property type="component" value="Unassembled WGS sequence"/>
</dbReference>
<reference evidence="2 3" key="1">
    <citation type="journal article" date="2011" name="Proc. Natl. Acad. Sci. U.S.A.">
        <title>Niche of harmful alga Aureococcus anophagefferens revealed through ecogenomics.</title>
        <authorList>
            <person name="Gobler C.J."/>
            <person name="Berry D.L."/>
            <person name="Dyhrman S.T."/>
            <person name="Wilhelm S.W."/>
            <person name="Salamov A."/>
            <person name="Lobanov A.V."/>
            <person name="Zhang Y."/>
            <person name="Collier J.L."/>
            <person name="Wurch L.L."/>
            <person name="Kustka A.B."/>
            <person name="Dill B.D."/>
            <person name="Shah M."/>
            <person name="VerBerkmoes N.C."/>
            <person name="Kuo A."/>
            <person name="Terry A."/>
            <person name="Pangilinan J."/>
            <person name="Lindquist E.A."/>
            <person name="Lucas S."/>
            <person name="Paulsen I.T."/>
            <person name="Hattenrath-Lehmann T.K."/>
            <person name="Talmage S.C."/>
            <person name="Walker E.A."/>
            <person name="Koch F."/>
            <person name="Burson A.M."/>
            <person name="Marcoval M.A."/>
            <person name="Tang Y.Z."/>
            <person name="Lecleir G.R."/>
            <person name="Coyne K.J."/>
            <person name="Berg G.M."/>
            <person name="Bertrand E.M."/>
            <person name="Saito M.A."/>
            <person name="Gladyshev V.N."/>
            <person name="Grigoriev I.V."/>
        </authorList>
    </citation>
    <scope>NUCLEOTIDE SEQUENCE [LARGE SCALE GENOMIC DNA]</scope>
    <source>
        <strain evidence="3">CCMP 1984</strain>
    </source>
</reference>
<protein>
    <submittedName>
        <fullName evidence="2">Uncharacterized protein</fullName>
    </submittedName>
</protein>
<name>F0YT10_AURAN</name>
<gene>
    <name evidence="2" type="ORF">AURANDRAFT_69533</name>
</gene>
<dbReference type="RefSeq" id="XP_009043552.1">
    <property type="nucleotide sequence ID" value="XM_009045304.1"/>
</dbReference>
<dbReference type="KEGG" id="aaf:AURANDRAFT_69533"/>
<dbReference type="GeneID" id="20227589"/>
<dbReference type="EMBL" id="GL834239">
    <property type="protein sequence ID" value="EGB01749.1"/>
    <property type="molecule type" value="Genomic_DNA"/>
</dbReference>
<feature type="non-terminal residue" evidence="2">
    <location>
        <position position="340"/>
    </location>
</feature>
<evidence type="ECO:0000256" key="1">
    <source>
        <dbReference type="SAM" id="Coils"/>
    </source>
</evidence>
<organism evidence="3">
    <name type="scientific">Aureococcus anophagefferens</name>
    <name type="common">Harmful bloom alga</name>
    <dbReference type="NCBI Taxonomy" id="44056"/>
    <lineage>
        <taxon>Eukaryota</taxon>
        <taxon>Sar</taxon>
        <taxon>Stramenopiles</taxon>
        <taxon>Ochrophyta</taxon>
        <taxon>Pelagophyceae</taxon>
        <taxon>Pelagomonadales</taxon>
        <taxon>Pelagomonadaceae</taxon>
        <taxon>Aureococcus</taxon>
    </lineage>
</organism>
<keyword evidence="3" id="KW-1185">Reference proteome</keyword>
<sequence length="340" mass="33387">MDAAARQDALDGLRFASNAAGDAGLVVDDKGVSEALARAIGSRKTAAAALARAIADARERPGAAAADAVAASLKAALDDAEPLFGSSEAVRAAWALLDAAERTLRDRAAAVAALDDAATIDALREALAKCRALGAESADLEDAAGRLDALEAAVADLEGALAFAAARPAPADAGDVATELEAVASRRRKTVGDDHPVLAAVDARVAEALQVLKDRAAAVADLAGCETIDELRAGLERARALGAGGASLEAANERLAALVSAAERVAAARAALAAAATIAEYAAALDEAAAAGVGSGDADVARAAAAHADLVARAAREAAAASALSAAASRLAEAKLSDGA</sequence>
<feature type="coiled-coil region" evidence="1">
    <location>
        <begin position="123"/>
        <end position="167"/>
    </location>
</feature>
<evidence type="ECO:0000313" key="2">
    <source>
        <dbReference type="EMBL" id="EGB01749.1"/>
    </source>
</evidence>
<dbReference type="AlphaFoldDB" id="F0YT10"/>
<proteinExistence type="predicted"/>